<evidence type="ECO:0000259" key="5">
    <source>
        <dbReference type="PROSITE" id="PS50931"/>
    </source>
</evidence>
<sequence>MTRPPPPLNFVRSFECAARHLSFTRAAEELGYTQAAISTHVRALEKYVGRALFVRKARSLELTEVGEAYLPTLRQALAQIDSATEAVVASSRERSVILSCPMSLAENWLPGCLSAFREVHPEIEVVVHGTIWDGVDDGIADVVITVNREDDRPSGAALMWRETLSLLMAPCLASRLGGPSDVLGLPRILISGRQEYWTIMGDVLGIAKFDAGHSIKTNGSNISLEMAARGLGVTVALTSLGAIHLERGLLKEPFAVRPESPWSYYFDTRRGAKNLATRAFVDYLRDYAAYRTGTAD</sequence>
<organism evidence="6 7">
    <name type="scientific">Albidovulum aquaemixtae</name>
    <dbReference type="NCBI Taxonomy" id="1542388"/>
    <lineage>
        <taxon>Bacteria</taxon>
        <taxon>Pseudomonadati</taxon>
        <taxon>Pseudomonadota</taxon>
        <taxon>Alphaproteobacteria</taxon>
        <taxon>Rhodobacterales</taxon>
        <taxon>Paracoccaceae</taxon>
        <taxon>Albidovulum</taxon>
    </lineage>
</organism>
<dbReference type="RefSeq" id="WP_181366433.1">
    <property type="nucleotide sequence ID" value="NZ_OMOQ01000002.1"/>
</dbReference>
<dbReference type="InterPro" id="IPR000847">
    <property type="entry name" value="LysR_HTH_N"/>
</dbReference>
<dbReference type="PROSITE" id="PS50931">
    <property type="entry name" value="HTH_LYSR"/>
    <property type="match status" value="1"/>
</dbReference>
<dbReference type="GO" id="GO:0003677">
    <property type="term" value="F:DNA binding"/>
    <property type="evidence" value="ECO:0007669"/>
    <property type="project" value="UniProtKB-KW"/>
</dbReference>
<dbReference type="InterPro" id="IPR036390">
    <property type="entry name" value="WH_DNA-bd_sf"/>
</dbReference>
<proteinExistence type="inferred from homology"/>
<dbReference type="Pfam" id="PF03466">
    <property type="entry name" value="LysR_substrate"/>
    <property type="match status" value="1"/>
</dbReference>
<keyword evidence="3" id="KW-0238">DNA-binding</keyword>
<dbReference type="FunFam" id="1.10.10.10:FF:000001">
    <property type="entry name" value="LysR family transcriptional regulator"/>
    <property type="match status" value="1"/>
</dbReference>
<dbReference type="Pfam" id="PF00126">
    <property type="entry name" value="HTH_1"/>
    <property type="match status" value="1"/>
</dbReference>
<dbReference type="PRINTS" id="PR00039">
    <property type="entry name" value="HTHLYSR"/>
</dbReference>
<dbReference type="GO" id="GO:0003700">
    <property type="term" value="F:DNA-binding transcription factor activity"/>
    <property type="evidence" value="ECO:0007669"/>
    <property type="project" value="InterPro"/>
</dbReference>
<evidence type="ECO:0000256" key="2">
    <source>
        <dbReference type="ARBA" id="ARBA00023015"/>
    </source>
</evidence>
<dbReference type="EMBL" id="OMOQ01000002">
    <property type="protein sequence ID" value="SPH23332.1"/>
    <property type="molecule type" value="Genomic_DNA"/>
</dbReference>
<dbReference type="Gene3D" id="3.40.190.10">
    <property type="entry name" value="Periplasmic binding protein-like II"/>
    <property type="match status" value="2"/>
</dbReference>
<evidence type="ECO:0000256" key="1">
    <source>
        <dbReference type="ARBA" id="ARBA00009437"/>
    </source>
</evidence>
<name>A0A2R8BIZ7_9RHOB</name>
<dbReference type="PANTHER" id="PTHR30537:SF5">
    <property type="entry name" value="HTH-TYPE TRANSCRIPTIONAL ACTIVATOR TTDR-RELATED"/>
    <property type="match status" value="1"/>
</dbReference>
<keyword evidence="2" id="KW-0805">Transcription regulation</keyword>
<dbReference type="SUPFAM" id="SSF46785">
    <property type="entry name" value="Winged helix' DNA-binding domain"/>
    <property type="match status" value="1"/>
</dbReference>
<keyword evidence="7" id="KW-1185">Reference proteome</keyword>
<dbReference type="SUPFAM" id="SSF53850">
    <property type="entry name" value="Periplasmic binding protein-like II"/>
    <property type="match status" value="1"/>
</dbReference>
<dbReference type="InterPro" id="IPR036388">
    <property type="entry name" value="WH-like_DNA-bd_sf"/>
</dbReference>
<dbReference type="AlphaFoldDB" id="A0A2R8BIZ7"/>
<dbReference type="PANTHER" id="PTHR30537">
    <property type="entry name" value="HTH-TYPE TRANSCRIPTIONAL REGULATOR"/>
    <property type="match status" value="1"/>
</dbReference>
<evidence type="ECO:0000313" key="7">
    <source>
        <dbReference type="Proteomes" id="UP000244924"/>
    </source>
</evidence>
<evidence type="ECO:0000256" key="3">
    <source>
        <dbReference type="ARBA" id="ARBA00023125"/>
    </source>
</evidence>
<keyword evidence="4" id="KW-0804">Transcription</keyword>
<accession>A0A2R8BIZ7</accession>
<gene>
    <name evidence="6" type="primary">gcvA_2</name>
    <name evidence="6" type="ORF">DEA8626_02396</name>
</gene>
<dbReference type="InterPro" id="IPR005119">
    <property type="entry name" value="LysR_subst-bd"/>
</dbReference>
<dbReference type="InterPro" id="IPR058163">
    <property type="entry name" value="LysR-type_TF_proteobact-type"/>
</dbReference>
<comment type="similarity">
    <text evidence="1">Belongs to the LysR transcriptional regulatory family.</text>
</comment>
<evidence type="ECO:0000313" key="6">
    <source>
        <dbReference type="EMBL" id="SPH23332.1"/>
    </source>
</evidence>
<reference evidence="6 7" key="1">
    <citation type="submission" date="2018-03" db="EMBL/GenBank/DDBJ databases">
        <authorList>
            <person name="Keele B.F."/>
        </authorList>
    </citation>
    <scope>NUCLEOTIDE SEQUENCE [LARGE SCALE GENOMIC DNA]</scope>
    <source>
        <strain evidence="6 7">CECT 8626</strain>
    </source>
</reference>
<dbReference type="Proteomes" id="UP000244924">
    <property type="component" value="Unassembled WGS sequence"/>
</dbReference>
<evidence type="ECO:0000256" key="4">
    <source>
        <dbReference type="ARBA" id="ARBA00023163"/>
    </source>
</evidence>
<feature type="domain" description="HTH lysR-type" evidence="5">
    <location>
        <begin position="6"/>
        <end position="63"/>
    </location>
</feature>
<dbReference type="Gene3D" id="1.10.10.10">
    <property type="entry name" value="Winged helix-like DNA-binding domain superfamily/Winged helix DNA-binding domain"/>
    <property type="match status" value="1"/>
</dbReference>
<protein>
    <submittedName>
        <fullName evidence="6">Glycine cleavage system transcriptional activator</fullName>
    </submittedName>
</protein>